<dbReference type="InterPro" id="IPR000073">
    <property type="entry name" value="AB_hydrolase_1"/>
</dbReference>
<evidence type="ECO:0000313" key="3">
    <source>
        <dbReference type="Proteomes" id="UP000095712"/>
    </source>
</evidence>
<reference evidence="2 3" key="1">
    <citation type="submission" date="2015-09" db="EMBL/GenBank/DDBJ databases">
        <authorList>
            <consortium name="Pathogen Informatics"/>
        </authorList>
    </citation>
    <scope>NUCLEOTIDE SEQUENCE [LARGE SCALE GENOMIC DNA]</scope>
    <source>
        <strain evidence="2 3">2789STDY5834911</strain>
    </source>
</reference>
<gene>
    <name evidence="2" type="ORF">ERS852523_01907</name>
</gene>
<accession>A0A174P2U3</accession>
<proteinExistence type="predicted"/>
<keyword evidence="2" id="KW-0378">Hydrolase</keyword>
<dbReference type="Pfam" id="PF00561">
    <property type="entry name" value="Abhydrolase_1"/>
    <property type="match status" value="1"/>
</dbReference>
<evidence type="ECO:0000313" key="2">
    <source>
        <dbReference type="EMBL" id="CUP52555.1"/>
    </source>
</evidence>
<dbReference type="AlphaFoldDB" id="A0A174P2U3"/>
<feature type="domain" description="AB hydrolase-1" evidence="1">
    <location>
        <begin position="12"/>
        <end position="111"/>
    </location>
</feature>
<evidence type="ECO:0000259" key="1">
    <source>
        <dbReference type="Pfam" id="PF00561"/>
    </source>
</evidence>
<dbReference type="EMBL" id="CZAW01000017">
    <property type="protein sequence ID" value="CUP52555.1"/>
    <property type="molecule type" value="Genomic_DNA"/>
</dbReference>
<organism evidence="2 3">
    <name type="scientific">Blautia wexlerae</name>
    <dbReference type="NCBI Taxonomy" id="418240"/>
    <lineage>
        <taxon>Bacteria</taxon>
        <taxon>Bacillati</taxon>
        <taxon>Bacillota</taxon>
        <taxon>Clostridia</taxon>
        <taxon>Lachnospirales</taxon>
        <taxon>Lachnospiraceae</taxon>
        <taxon>Blautia</taxon>
    </lineage>
</organism>
<sequence length="140" mass="15741">MKFYSFGKATAPVIMLLPGTCCHWKSNFAKVIPLLADTYHVLCVSYDGFDKTEETEFTTMLEETEKIENYIREHFSGHIRAAYGCSLGGSFVGLLTARKKIHIDYGILKCSAAHGHILRSEAVEISFTLTLLRLCPMELM</sequence>
<protein>
    <submittedName>
        <fullName evidence="2">Alpha/beta hydrolase family</fullName>
    </submittedName>
</protein>
<dbReference type="RefSeq" id="WP_330380692.1">
    <property type="nucleotide sequence ID" value="NZ_BTHI01000016.1"/>
</dbReference>
<dbReference type="Proteomes" id="UP000095712">
    <property type="component" value="Unassembled WGS sequence"/>
</dbReference>
<dbReference type="InterPro" id="IPR029058">
    <property type="entry name" value="AB_hydrolase_fold"/>
</dbReference>
<name>A0A174P2U3_9FIRM</name>
<dbReference type="Gene3D" id="3.40.50.1820">
    <property type="entry name" value="alpha/beta hydrolase"/>
    <property type="match status" value="1"/>
</dbReference>
<dbReference type="GO" id="GO:0016787">
    <property type="term" value="F:hydrolase activity"/>
    <property type="evidence" value="ECO:0007669"/>
    <property type="project" value="UniProtKB-KW"/>
</dbReference>
<dbReference type="SUPFAM" id="SSF53474">
    <property type="entry name" value="alpha/beta-Hydrolases"/>
    <property type="match status" value="1"/>
</dbReference>